<evidence type="ECO:0000256" key="4">
    <source>
        <dbReference type="ARBA" id="ARBA00022475"/>
    </source>
</evidence>
<dbReference type="InterPro" id="IPR000537">
    <property type="entry name" value="UbiA_prenyltransferase"/>
</dbReference>
<dbReference type="HAMAP" id="MF_00154">
    <property type="entry name" value="CyoE_CtaB"/>
    <property type="match status" value="1"/>
</dbReference>
<keyword evidence="10 15" id="KW-0472">Membrane</keyword>
<dbReference type="Pfam" id="PF01040">
    <property type="entry name" value="UbiA"/>
    <property type="match status" value="1"/>
</dbReference>
<keyword evidence="8 15" id="KW-1133">Transmembrane helix</keyword>
<feature type="transmembrane region" description="Helical" evidence="15">
    <location>
        <begin position="97"/>
        <end position="121"/>
    </location>
</feature>
<dbReference type="Gene3D" id="1.10.357.140">
    <property type="entry name" value="UbiA prenyltransferase"/>
    <property type="match status" value="1"/>
</dbReference>
<keyword evidence="4 15" id="KW-1003">Cell membrane</keyword>
<accession>A0A7Y8GZJ2</accession>
<evidence type="ECO:0000256" key="13">
    <source>
        <dbReference type="ARBA" id="ARBA00042475"/>
    </source>
</evidence>
<dbReference type="GO" id="GO:0048034">
    <property type="term" value="P:heme O biosynthetic process"/>
    <property type="evidence" value="ECO:0007669"/>
    <property type="project" value="UniProtKB-UniRule"/>
</dbReference>
<comment type="catalytic activity">
    <reaction evidence="14 15">
        <text>heme b + (2E,6E)-farnesyl diphosphate + H2O = Fe(II)-heme o + diphosphate</text>
        <dbReference type="Rhea" id="RHEA:28070"/>
        <dbReference type="ChEBI" id="CHEBI:15377"/>
        <dbReference type="ChEBI" id="CHEBI:33019"/>
        <dbReference type="ChEBI" id="CHEBI:60344"/>
        <dbReference type="ChEBI" id="CHEBI:60530"/>
        <dbReference type="ChEBI" id="CHEBI:175763"/>
        <dbReference type="EC" id="2.5.1.141"/>
    </reaction>
</comment>
<dbReference type="InterPro" id="IPR030470">
    <property type="entry name" value="UbiA_prenylTrfase_CS"/>
</dbReference>
<dbReference type="Proteomes" id="UP000545507">
    <property type="component" value="Unassembled WGS sequence"/>
</dbReference>
<comment type="caution">
    <text evidence="16">The sequence shown here is derived from an EMBL/GenBank/DDBJ whole genome shotgun (WGS) entry which is preliminary data.</text>
</comment>
<organism evidence="16 17">
    <name type="scientific">Hydrogenophaga aromaticivorans</name>
    <dbReference type="NCBI Taxonomy" id="2610898"/>
    <lineage>
        <taxon>Bacteria</taxon>
        <taxon>Pseudomonadati</taxon>
        <taxon>Pseudomonadota</taxon>
        <taxon>Betaproteobacteria</taxon>
        <taxon>Burkholderiales</taxon>
        <taxon>Comamonadaceae</taxon>
        <taxon>Hydrogenophaga</taxon>
    </lineage>
</organism>
<evidence type="ECO:0000313" key="16">
    <source>
        <dbReference type="EMBL" id="NWF47737.1"/>
    </source>
</evidence>
<comment type="similarity">
    <text evidence="15">Belongs to the UbiA prenyltransferase family. Protoheme IX farnesyltransferase subfamily.</text>
</comment>
<reference evidence="16 17" key="1">
    <citation type="submission" date="2019-09" db="EMBL/GenBank/DDBJ databases">
        <title>Hydrogenophaga aromatica sp. nov., isolated from a para-xylene-degrading enrichment culture.</title>
        <authorList>
            <person name="Tancsics A."/>
            <person name="Banerjee S."/>
        </authorList>
    </citation>
    <scope>NUCLEOTIDE SEQUENCE [LARGE SCALE GENOMIC DNA]</scope>
    <source>
        <strain evidence="16 17">D2P1</strain>
    </source>
</reference>
<evidence type="ECO:0000256" key="12">
    <source>
        <dbReference type="ARBA" id="ARBA00040810"/>
    </source>
</evidence>
<comment type="pathway">
    <text evidence="2 15">Porphyrin-containing compound metabolism; heme O biosynthesis; heme O from protoheme: step 1/1.</text>
</comment>
<feature type="transmembrane region" description="Helical" evidence="15">
    <location>
        <begin position="127"/>
        <end position="145"/>
    </location>
</feature>
<keyword evidence="7 15" id="KW-0812">Transmembrane</keyword>
<evidence type="ECO:0000256" key="6">
    <source>
        <dbReference type="ARBA" id="ARBA00022679"/>
    </source>
</evidence>
<dbReference type="EC" id="2.5.1.141" evidence="3 15"/>
<dbReference type="GO" id="GO:0005886">
    <property type="term" value="C:plasma membrane"/>
    <property type="evidence" value="ECO:0007669"/>
    <property type="project" value="UniProtKB-SubCell"/>
</dbReference>
<evidence type="ECO:0000256" key="11">
    <source>
        <dbReference type="ARBA" id="ARBA00030253"/>
    </source>
</evidence>
<keyword evidence="5" id="KW-0997">Cell inner membrane</keyword>
<feature type="transmembrane region" description="Helical" evidence="15">
    <location>
        <begin position="31"/>
        <end position="50"/>
    </location>
</feature>
<name>A0A7Y8GZJ2_9BURK</name>
<dbReference type="InterPro" id="IPR044878">
    <property type="entry name" value="UbiA_sf"/>
</dbReference>
<dbReference type="NCBIfam" id="NF003349">
    <property type="entry name" value="PRK04375.1-2"/>
    <property type="match status" value="1"/>
</dbReference>
<feature type="transmembrane region" description="Helical" evidence="15">
    <location>
        <begin position="177"/>
        <end position="198"/>
    </location>
</feature>
<evidence type="ECO:0000256" key="3">
    <source>
        <dbReference type="ARBA" id="ARBA00012292"/>
    </source>
</evidence>
<dbReference type="UniPathway" id="UPA00834">
    <property type="reaction ID" value="UER00712"/>
</dbReference>
<evidence type="ECO:0000256" key="10">
    <source>
        <dbReference type="ARBA" id="ARBA00023136"/>
    </source>
</evidence>
<evidence type="ECO:0000256" key="9">
    <source>
        <dbReference type="ARBA" id="ARBA00023133"/>
    </source>
</evidence>
<feature type="transmembrane region" description="Helical" evidence="15">
    <location>
        <begin position="56"/>
        <end position="77"/>
    </location>
</feature>
<evidence type="ECO:0000256" key="15">
    <source>
        <dbReference type="HAMAP-Rule" id="MF_00154"/>
    </source>
</evidence>
<dbReference type="NCBIfam" id="TIGR01473">
    <property type="entry name" value="cyoE_ctaB"/>
    <property type="match status" value="1"/>
</dbReference>
<feature type="transmembrane region" description="Helical" evidence="15">
    <location>
        <begin position="226"/>
        <end position="243"/>
    </location>
</feature>
<sequence length="306" mass="32530">MPKPPTALVASLPRGGMTSWRSYVELVKPRVIALMMFTVVVGMLLSQAGWPHWTVLAFGTLGIGLVAAGAAAANHVIDQRIDALMARTRGRPLPRGVLGTAQAIVFAATLVTSGLALLLWASNLLCTALTLASLLGYAVVYSLVLKKRTPQNIVIGGAAGAAPPLLGWVAVTGQVDAGALVLFLIILIWTPPHFWALAIHRRDDYARAGIPMLPVVRGVSYTTARILYYSIALGGVSLLPVAIGLSGPVYLVGALALGARFIAFAWRLRRDSALAMPTFRYSIVYLFALFALLLADHWLAASGWPS</sequence>
<feature type="transmembrane region" description="Helical" evidence="15">
    <location>
        <begin position="278"/>
        <end position="300"/>
    </location>
</feature>
<dbReference type="PROSITE" id="PS00943">
    <property type="entry name" value="UBIA"/>
    <property type="match status" value="1"/>
</dbReference>
<evidence type="ECO:0000256" key="8">
    <source>
        <dbReference type="ARBA" id="ARBA00022989"/>
    </source>
</evidence>
<dbReference type="PANTHER" id="PTHR43448">
    <property type="entry name" value="PROTOHEME IX FARNESYLTRANSFERASE, MITOCHONDRIAL"/>
    <property type="match status" value="1"/>
</dbReference>
<comment type="miscellaneous">
    <text evidence="15">Carbon 2 of the heme B porphyrin ring is defined according to the Fischer nomenclature.</text>
</comment>
<proteinExistence type="inferred from homology"/>
<comment type="subcellular location">
    <subcellularLocation>
        <location evidence="1 15">Cell membrane</location>
        <topology evidence="1 15">Multi-pass membrane protein</topology>
    </subcellularLocation>
</comment>
<dbReference type="InterPro" id="IPR006369">
    <property type="entry name" value="Protohaem_IX_farnesylTrfase"/>
</dbReference>
<dbReference type="CDD" id="cd13957">
    <property type="entry name" value="PT_UbiA_Cox10"/>
    <property type="match status" value="1"/>
</dbReference>
<dbReference type="EMBL" id="VYGV01000020">
    <property type="protein sequence ID" value="NWF47737.1"/>
    <property type="molecule type" value="Genomic_DNA"/>
</dbReference>
<dbReference type="GO" id="GO:0008495">
    <property type="term" value="F:protoheme IX farnesyltransferase activity"/>
    <property type="evidence" value="ECO:0007669"/>
    <property type="project" value="UniProtKB-UniRule"/>
</dbReference>
<dbReference type="AlphaFoldDB" id="A0A7Y8GZJ2"/>
<feature type="transmembrane region" description="Helical" evidence="15">
    <location>
        <begin position="249"/>
        <end position="266"/>
    </location>
</feature>
<keyword evidence="6 15" id="KW-0808">Transferase</keyword>
<keyword evidence="17" id="KW-1185">Reference proteome</keyword>
<evidence type="ECO:0000256" key="14">
    <source>
        <dbReference type="ARBA" id="ARBA00047690"/>
    </source>
</evidence>
<evidence type="ECO:0000313" key="17">
    <source>
        <dbReference type="Proteomes" id="UP000545507"/>
    </source>
</evidence>
<evidence type="ECO:0000256" key="2">
    <source>
        <dbReference type="ARBA" id="ARBA00004919"/>
    </source>
</evidence>
<protein>
    <recommendedName>
        <fullName evidence="12 15">Protoheme IX farnesyltransferase</fullName>
        <ecNumber evidence="3 15">2.5.1.141</ecNumber>
    </recommendedName>
    <alternativeName>
        <fullName evidence="13 15">Heme B farnesyltransferase</fullName>
    </alternativeName>
    <alternativeName>
        <fullName evidence="11 15">Heme O synthase</fullName>
    </alternativeName>
</protein>
<keyword evidence="9 15" id="KW-0350">Heme biosynthesis</keyword>
<evidence type="ECO:0000256" key="1">
    <source>
        <dbReference type="ARBA" id="ARBA00004651"/>
    </source>
</evidence>
<evidence type="ECO:0000256" key="7">
    <source>
        <dbReference type="ARBA" id="ARBA00022692"/>
    </source>
</evidence>
<comment type="function">
    <text evidence="15">Converts heme B (protoheme IX) to heme O by substitution of the vinyl group on carbon 2 of heme B porphyrin ring with a hydroxyethyl farnesyl side group.</text>
</comment>
<feature type="transmembrane region" description="Helical" evidence="15">
    <location>
        <begin position="152"/>
        <end position="171"/>
    </location>
</feature>
<gene>
    <name evidence="15" type="primary">ctaB</name>
    <name evidence="16" type="ORF">F3K02_21140</name>
</gene>
<dbReference type="PANTHER" id="PTHR43448:SF7">
    <property type="entry name" value="4-HYDROXYBENZOATE SOLANESYLTRANSFERASE"/>
    <property type="match status" value="1"/>
</dbReference>
<evidence type="ECO:0000256" key="5">
    <source>
        <dbReference type="ARBA" id="ARBA00022519"/>
    </source>
</evidence>